<dbReference type="PANTHER" id="PTHR37792:SF1">
    <property type="entry name" value="RIBONUCLEASE MRP PROTEIN SUBUNIT RMP1"/>
    <property type="match status" value="1"/>
</dbReference>
<dbReference type="PANTHER" id="PTHR37792">
    <property type="entry name" value="RIBONUCLEASE MRP PROTEIN SUBUNIT RMP1"/>
    <property type="match status" value="1"/>
</dbReference>
<dbReference type="Pfam" id="PF20945">
    <property type="entry name" value="RMP1"/>
    <property type="match status" value="1"/>
</dbReference>
<name>A0A2T2P039_CORCC</name>
<dbReference type="GO" id="GO:0000294">
    <property type="term" value="P:nuclear-transcribed mRNA catabolic process, RNase MRP-dependent"/>
    <property type="evidence" value="ECO:0007669"/>
    <property type="project" value="TreeGrafter"/>
</dbReference>
<evidence type="ECO:0000256" key="1">
    <source>
        <dbReference type="SAM" id="Phobius"/>
    </source>
</evidence>
<proteinExistence type="predicted"/>
<dbReference type="GO" id="GO:0042134">
    <property type="term" value="F:rRNA primary transcript binding"/>
    <property type="evidence" value="ECO:0007669"/>
    <property type="project" value="InterPro"/>
</dbReference>
<gene>
    <name evidence="3" type="ORF">BS50DRAFT_487444</name>
</gene>
<evidence type="ECO:0000313" key="4">
    <source>
        <dbReference type="Proteomes" id="UP000240883"/>
    </source>
</evidence>
<dbReference type="Proteomes" id="UP000240883">
    <property type="component" value="Unassembled WGS sequence"/>
</dbReference>
<feature type="domain" description="RNase MRP protein 1 RNA binding" evidence="2">
    <location>
        <begin position="32"/>
        <end position="120"/>
    </location>
</feature>
<dbReference type="GO" id="GO:0000172">
    <property type="term" value="C:ribonuclease MRP complex"/>
    <property type="evidence" value="ECO:0007669"/>
    <property type="project" value="InterPro"/>
</dbReference>
<reference evidence="3 4" key="1">
    <citation type="journal article" date="2018" name="Front. Microbiol.">
        <title>Genome-Wide Analysis of Corynespora cassiicola Leaf Fall Disease Putative Effectors.</title>
        <authorList>
            <person name="Lopez D."/>
            <person name="Ribeiro S."/>
            <person name="Label P."/>
            <person name="Fumanal B."/>
            <person name="Venisse J.S."/>
            <person name="Kohler A."/>
            <person name="de Oliveira R.R."/>
            <person name="Labutti K."/>
            <person name="Lipzen A."/>
            <person name="Lail K."/>
            <person name="Bauer D."/>
            <person name="Ohm R.A."/>
            <person name="Barry K.W."/>
            <person name="Spatafora J."/>
            <person name="Grigoriev I.V."/>
            <person name="Martin F.M."/>
            <person name="Pujade-Renaud V."/>
        </authorList>
    </citation>
    <scope>NUCLEOTIDE SEQUENCE [LARGE SCALE GENOMIC DNA]</scope>
    <source>
        <strain evidence="3 4">Philippines</strain>
    </source>
</reference>
<dbReference type="EMBL" id="KZ678131">
    <property type="protein sequence ID" value="PSN71040.1"/>
    <property type="molecule type" value="Genomic_DNA"/>
</dbReference>
<evidence type="ECO:0000259" key="2">
    <source>
        <dbReference type="Pfam" id="PF20945"/>
    </source>
</evidence>
<dbReference type="CDD" id="cd22573">
    <property type="entry name" value="RMP1_RBD"/>
    <property type="match status" value="1"/>
</dbReference>
<keyword evidence="1" id="KW-0472">Membrane</keyword>
<sequence length="174" mass="19851">MDPGKTGPQISSKPLLSASGRDKQALSDILELLNRLFARNRNQHRRNHWFKSLHQFRKQLGMLVDELETTKKSALAEKIELRLRFWDQKCIHQWYLHFTQLVAVGPFAVLGLVLMACTARICRITGITSLYEEIGSEDMRAVLTSVDEGSVAEEFGGLLDEDHWDEGEVIERDA</sequence>
<keyword evidence="4" id="KW-1185">Reference proteome</keyword>
<evidence type="ECO:0000313" key="3">
    <source>
        <dbReference type="EMBL" id="PSN71040.1"/>
    </source>
</evidence>
<dbReference type="InterPro" id="IPR047204">
    <property type="entry name" value="RMP1_RBD"/>
</dbReference>
<accession>A0A2T2P039</accession>
<dbReference type="InterPro" id="IPR047205">
    <property type="entry name" value="RMP1"/>
</dbReference>
<keyword evidence="1" id="KW-1133">Transmembrane helix</keyword>
<feature type="transmembrane region" description="Helical" evidence="1">
    <location>
        <begin position="94"/>
        <end position="116"/>
    </location>
</feature>
<dbReference type="AlphaFoldDB" id="A0A2T2P039"/>
<dbReference type="OrthoDB" id="5414547at2759"/>
<keyword evidence="1" id="KW-0812">Transmembrane</keyword>
<protein>
    <recommendedName>
        <fullName evidence="2">RNase MRP protein 1 RNA binding domain-containing protein</fullName>
    </recommendedName>
</protein>
<dbReference type="GO" id="GO:0000466">
    <property type="term" value="P:maturation of 5.8S rRNA from tricistronic rRNA transcript (SSU-rRNA, 5.8S rRNA, LSU-rRNA)"/>
    <property type="evidence" value="ECO:0007669"/>
    <property type="project" value="TreeGrafter"/>
</dbReference>
<organism evidence="3 4">
    <name type="scientific">Corynespora cassiicola Philippines</name>
    <dbReference type="NCBI Taxonomy" id="1448308"/>
    <lineage>
        <taxon>Eukaryota</taxon>
        <taxon>Fungi</taxon>
        <taxon>Dikarya</taxon>
        <taxon>Ascomycota</taxon>
        <taxon>Pezizomycotina</taxon>
        <taxon>Dothideomycetes</taxon>
        <taxon>Pleosporomycetidae</taxon>
        <taxon>Pleosporales</taxon>
        <taxon>Corynesporascaceae</taxon>
        <taxon>Corynespora</taxon>
    </lineage>
</organism>
<dbReference type="STRING" id="1448308.A0A2T2P039"/>